<feature type="compositionally biased region" description="Basic residues" evidence="1">
    <location>
        <begin position="1036"/>
        <end position="1047"/>
    </location>
</feature>
<feature type="region of interest" description="Disordered" evidence="1">
    <location>
        <begin position="1984"/>
        <end position="2103"/>
    </location>
</feature>
<feature type="compositionally biased region" description="Low complexity" evidence="1">
    <location>
        <begin position="1283"/>
        <end position="1297"/>
    </location>
</feature>
<feature type="region of interest" description="Disordered" evidence="1">
    <location>
        <begin position="754"/>
        <end position="778"/>
    </location>
</feature>
<feature type="compositionally biased region" description="Polar residues" evidence="1">
    <location>
        <begin position="2584"/>
        <end position="2597"/>
    </location>
</feature>
<feature type="compositionally biased region" description="Polar residues" evidence="1">
    <location>
        <begin position="2726"/>
        <end position="2735"/>
    </location>
</feature>
<accession>A0A9D4NZ80</accession>
<dbReference type="EMBL" id="SDOV01000004">
    <property type="protein sequence ID" value="KAH7641835.1"/>
    <property type="molecule type" value="Genomic_DNA"/>
</dbReference>
<feature type="compositionally biased region" description="Low complexity" evidence="1">
    <location>
        <begin position="2329"/>
        <end position="2339"/>
    </location>
</feature>
<feature type="region of interest" description="Disordered" evidence="1">
    <location>
        <begin position="452"/>
        <end position="482"/>
    </location>
</feature>
<feature type="compositionally biased region" description="Low complexity" evidence="1">
    <location>
        <begin position="2482"/>
        <end position="2518"/>
    </location>
</feature>
<feature type="compositionally biased region" description="Polar residues" evidence="1">
    <location>
        <begin position="470"/>
        <end position="482"/>
    </location>
</feature>
<feature type="compositionally biased region" description="Low complexity" evidence="1">
    <location>
        <begin position="1824"/>
        <end position="1833"/>
    </location>
</feature>
<protein>
    <recommendedName>
        <fullName evidence="2">Nuclear receptor coactivator 6 TRADD-N domain-containing protein</fullName>
    </recommendedName>
</protein>
<feature type="compositionally biased region" description="Low complexity" evidence="1">
    <location>
        <begin position="2770"/>
        <end position="2780"/>
    </location>
</feature>
<feature type="compositionally biased region" description="Polar residues" evidence="1">
    <location>
        <begin position="1984"/>
        <end position="1996"/>
    </location>
</feature>
<feature type="compositionally biased region" description="Low complexity" evidence="1">
    <location>
        <begin position="2034"/>
        <end position="2045"/>
    </location>
</feature>
<dbReference type="Proteomes" id="UP000828236">
    <property type="component" value="Unassembled WGS sequence"/>
</dbReference>
<evidence type="ECO:0000259" key="2">
    <source>
        <dbReference type="Pfam" id="PF13820"/>
    </source>
</evidence>
<feature type="compositionally biased region" description="Polar residues" evidence="1">
    <location>
        <begin position="2707"/>
        <end position="2716"/>
    </location>
</feature>
<feature type="region of interest" description="Disordered" evidence="1">
    <location>
        <begin position="238"/>
        <end position="277"/>
    </location>
</feature>
<feature type="domain" description="Nuclear receptor coactivator 6 TRADD-N" evidence="2">
    <location>
        <begin position="75"/>
        <end position="177"/>
    </location>
</feature>
<feature type="compositionally biased region" description="Polar residues" evidence="1">
    <location>
        <begin position="1925"/>
        <end position="1937"/>
    </location>
</feature>
<dbReference type="Pfam" id="PF13820">
    <property type="entry name" value="NCOA6_TRADD-N"/>
    <property type="match status" value="1"/>
</dbReference>
<feature type="region of interest" description="Disordered" evidence="1">
    <location>
        <begin position="2616"/>
        <end position="2642"/>
    </location>
</feature>
<comment type="caution">
    <text evidence="3">The sequence shown here is derived from an EMBL/GenBank/DDBJ whole genome shotgun (WGS) entry which is preliminary data.</text>
</comment>
<feature type="region of interest" description="Disordered" evidence="1">
    <location>
        <begin position="1781"/>
        <end position="1953"/>
    </location>
</feature>
<feature type="region of interest" description="Disordered" evidence="1">
    <location>
        <begin position="1000"/>
        <end position="1092"/>
    </location>
</feature>
<feature type="compositionally biased region" description="Polar residues" evidence="1">
    <location>
        <begin position="2009"/>
        <end position="2033"/>
    </location>
</feature>
<feature type="region of interest" description="Disordered" evidence="1">
    <location>
        <begin position="2574"/>
        <end position="2597"/>
    </location>
</feature>
<organism evidence="3">
    <name type="scientific">Dermatophagoides farinae</name>
    <name type="common">American house dust mite</name>
    <dbReference type="NCBI Taxonomy" id="6954"/>
    <lineage>
        <taxon>Eukaryota</taxon>
        <taxon>Metazoa</taxon>
        <taxon>Ecdysozoa</taxon>
        <taxon>Arthropoda</taxon>
        <taxon>Chelicerata</taxon>
        <taxon>Arachnida</taxon>
        <taxon>Acari</taxon>
        <taxon>Acariformes</taxon>
        <taxon>Sarcoptiformes</taxon>
        <taxon>Astigmata</taxon>
        <taxon>Psoroptidia</taxon>
        <taxon>Analgoidea</taxon>
        <taxon>Pyroglyphidae</taxon>
        <taxon>Dermatophagoidinae</taxon>
        <taxon>Dermatophagoides</taxon>
    </lineage>
</organism>
<feature type="region of interest" description="Disordered" evidence="1">
    <location>
        <begin position="2480"/>
        <end position="2536"/>
    </location>
</feature>
<feature type="compositionally biased region" description="Pro residues" evidence="1">
    <location>
        <begin position="758"/>
        <end position="773"/>
    </location>
</feature>
<gene>
    <name evidence="3" type="ORF">HUG17_4880</name>
</gene>
<feature type="compositionally biased region" description="Polar residues" evidence="1">
    <location>
        <begin position="2939"/>
        <end position="2948"/>
    </location>
</feature>
<feature type="region of interest" description="Disordered" evidence="1">
    <location>
        <begin position="2288"/>
        <end position="2377"/>
    </location>
</feature>
<feature type="region of interest" description="Disordered" evidence="1">
    <location>
        <begin position="1278"/>
        <end position="1297"/>
    </location>
</feature>
<feature type="region of interest" description="Disordered" evidence="1">
    <location>
        <begin position="2762"/>
        <end position="2802"/>
    </location>
</feature>
<reference evidence="3" key="1">
    <citation type="submission" date="2020-06" db="EMBL/GenBank/DDBJ databases">
        <authorList>
            <person name="Ji K."/>
            <person name="Li J."/>
        </authorList>
    </citation>
    <scope>NUCLEOTIDE SEQUENCE</scope>
    <source>
        <strain evidence="3">JKM2019</strain>
        <tissue evidence="3">Whole body</tissue>
    </source>
</reference>
<feature type="compositionally biased region" description="Low complexity" evidence="1">
    <location>
        <begin position="1048"/>
        <end position="1073"/>
    </location>
</feature>
<feature type="compositionally biased region" description="Polar residues" evidence="1">
    <location>
        <begin position="2791"/>
        <end position="2802"/>
    </location>
</feature>
<feature type="compositionally biased region" description="Polar residues" evidence="1">
    <location>
        <begin position="1876"/>
        <end position="1895"/>
    </location>
</feature>
<feature type="region of interest" description="Disordered" evidence="1">
    <location>
        <begin position="1616"/>
        <end position="1643"/>
    </location>
</feature>
<evidence type="ECO:0000313" key="3">
    <source>
        <dbReference type="EMBL" id="KAH7641835.1"/>
    </source>
</evidence>
<feature type="compositionally biased region" description="Basic and acidic residues" evidence="1">
    <location>
        <begin position="2350"/>
        <end position="2376"/>
    </location>
</feature>
<reference evidence="3" key="2">
    <citation type="journal article" date="2021" name="World Allergy Organ. J.">
        <title>Chromosome-level assembly of Dermatophagoides farinae genome and transcriptome reveals two novel allergens Der f 37 and Der f 39.</title>
        <authorList>
            <person name="Chen J."/>
            <person name="Cai Z."/>
            <person name="Fan D."/>
            <person name="Hu J."/>
            <person name="Hou Y."/>
            <person name="He Y."/>
            <person name="Zhang Z."/>
            <person name="Zhao Z."/>
            <person name="Gao P."/>
            <person name="Hu W."/>
            <person name="Sun J."/>
            <person name="Li J."/>
            <person name="Ji K."/>
        </authorList>
    </citation>
    <scope>NUCLEOTIDE SEQUENCE</scope>
    <source>
        <strain evidence="3">JKM2019</strain>
    </source>
</reference>
<feature type="compositionally biased region" description="Low complexity" evidence="1">
    <location>
        <begin position="254"/>
        <end position="265"/>
    </location>
</feature>
<sequence length="2966" mass="315840">MDSLTSSLSQDINDNNNENLKILQNKIKLSAATVNTVIKSKRLFVNKSEIIDSTTITKSSNKRNHLLSKRKLVRLTCEGNLNDTNFPNKLRTIITKLKIILLNGKNLIKVTKVEPWNSVRVTLNLSDDAAQQLRQLAEHGDSTLRNIGILSVQVDGQQVISLTNTSDVNRNNNVTATSNTCMIDSNQNDAFTIENHIGREKDSHLVIPPVKNDNNYFEHTNDRINGITLPTTTIECENSNSSTSIHSGGGGANGSSSNNETLLSILPPPLPSSTTTTNVPMIIPKLPTSKTASTIPIISSTSSFTNSSQFGINTDNNSNNSQHPIHHYQQQQPIKFNFIIDNNNGSQNTSESQFINNNDEQVTNQTVTLPTTGVQQSPIGPRQLLLNRQPSASTLMTRMVSMDQSSSNSSKLLVPNTTTITSCQMVVTAGGGGGGGGIPSVSATTTATNNKLTDLLPPLTSQSPTLNSSAYKTQESLSNPQHRQQVLMHNQLSTGSIDSESNRQQSSSDILLESKIDAVDDDLLVSVAAGDPNVDFPTDLNDLNLLLEEMESSSLTTATTSSSLVATTTIATTTTITANQTQSIMSNQTNANQQHHTILAMNPDPNNKSQNIPFFITHNQQHAIRSSSPLQSKMSLINNSSSNGAGQQQQSIMIQSNNNNVPVLPVTTTLPAQTTSGSIAMATTAAHNVGQFQQQLSNNSSVYTSPLQKSQQQLPISSIQQSLNESPRQIYVPARTQHSWRTVAAAAIATNTNTSQQPIPPAILTPSQPPPKVRTPTSLSPVGSEMLIHQQPSSPQTTSTRFISVNNNTNSGMSTPPPPSSSPLIRQQTINSSSNPVIAKPQQILIRTGGGPGQAFSISQQQQSSMTNAVGSSSSNAVALSSPLLVNLLQNDVPVVSCSSSSSNSTSFQQQITTAVATGGGNENVNSQQQQIRLLSSTPHHRHYHQNSGDSNTAASLGQVTHQLMMVQVSSAGAGQATTTTIHQISNPVAGNVVHHPTMAVSSTSTKQQQQQSTIDQSQSNADNNGTTTPTTPLAKPKKQRKSRKKANQSTETTLTTDCSSSSSLPSTPTTPSNQFTPSGGISICQPPTTDLSARIQSNSGTTFLTIPANAQLIQQQKLQQQQPQTSNSANQSTLMLNQQASQQSLRFHHQKPRLMMIATNPAAHHQMVNAATGASDQMAAVSSVTTMGNPTIVSSPSGGTFIIANVPASSLQNAVTSSATGASMMTAASPSTVSPGVQLGGNRKQIFLATKSNSFPVSSALSAGAIVRFANQSLVNSGGGASSSSSSTPNLVPSTSQTVKLVSSSSQQTINQSNQNFQQPNQQQSTTTIQQQQQLLNTVSAVANTSPNKSSQHTLLSTSTTPTLVHQSNTMQLSQSISIPTSNTNTSNNNSFSVNQPTSATIATTISIASPSSSSSPIRATKSLHQQSEQQLLLTPVVASTMASSSSTSVANIIPQQFHKTFQVQATGSVSKNNPSSLLLNKLSQRQHSATVNPPMCTKIALPTAVTVSSCVSSPGTMMATKVPFHAKVSVTADIPTKSEESVLDNATFVVKNQEVPLVLVDQQKSAAVSAPTTTFTKTTSSDQSSALQQKTEMVMTGNKQQSQVNFKQSLSKMLSGNVEGNGGNEEQQSRTPPDSVFLDDSGVGRMSAVSESSAPISPSYFLAPASAFDRSTKDPLNSTIQHDDYTRIDCKSTTDSKIEEKTNVDGKKSDVIITTSTKNKAESSMVTTTAAIFPSSTTTTSGSTSMMKTLVDTSSAISSQRSNSFYVIKHDYSQELPDHILDDDEEDGEDDSDADDYGFYSSRPSHFLSGSIGSIGGGGGSSNSASVSKSSMPTNDFNQNSKKNLSSESDQLEKAPGNVAKKLSTSDSLTTKSIQESNQEVISSIKTDSQLTTKQSSSVEEKQEEQQKCQQQESAMTLIINGDISSQESPSTSIDSDIEKPLIKQSAQSPAVSLSTTVPSSIASKSHPLATTVTNFTTNESFQTKDSTNTTSSVVLDELDEPKVLKPQTSLPSSLKPEISNSSTFTKNQQISSSSNKHLASKSTATTAKFRRKTSSPLSDVSSSLLTPSSKDSTLLISSNSNLETSHEAPSPNKKQQPQQQPVLVHFKHPTSQTLSTGSTIQLANTMNTFLTAPQTSSATNADNNISSVVPTTTATMLTTTVPSSPNQKIRVVYNSPLYRTVLPTSTGGQQQQFPQIQLLSIKQSPSSSATPTSFKLISNKLPMVGQQGSSQPLLIPMAVSNNQGTVFSVKAPTSSAAIAATTIAQSTTTTIVTSDYLQGISNNKQIPSAEQRTQSVSDAMNSSNLKTIDSETLKNEESIEKKSDDIINSSDNSVESTKMTDSISTEDPIRSNVNEKTKESVSAHQSSKEELESKLTPTQQIMETTMMKSTLLQTDNPSTTNTKLAIQPQTSVARTVIMLPSGSDSIAGSNVVILKAESPLLSKADNTTTTTTSNSLSNSPLRRQILISKPATLHHHHYTSNQDLTSNTTTTQQQGSIYATKSSTNNSKTVTATKTLPSILRQRKRKNDTLSQQQVFHTSSISTITIDSVKSSSSSAEQTAAVTTNDCSVLLSSESDDPESHSTPNVQHGSLSFKQQKYQSILSTSKMNDDIGIDSANVSDQTDSSTHTAAATRPLKRARKTKITTIPQQHIGSMALPTVSPVYVNFVTNPCSDLPTSESGQDDKNETAPTVTNSRILRNSTTLTVQPNTQPTPKTIVKRGQRNQRASSIQMTESTNDSISLFTTTSVDTINESIKLNEKPKRVAAVGNTSTTTNRQTRSNRGRKKPTESSTSNQTMNNATTLINSSDHVSETFVTDDTINVDQQQPQSLINQNLIGKSLNSSSTMLTHNNSSATTLSVISNNPTITHPISVISVSNVGEPLVSLLDSSNNVNTVAGNNPVTSGGNNNSLLVKRSRKTLLTAVTSSTTTTIHPRPSLRNSSASETISPPPPSAKRRRLAKDVSK</sequence>
<feature type="region of interest" description="Disordered" evidence="1">
    <location>
        <begin position="1306"/>
        <end position="1332"/>
    </location>
</feature>
<feature type="compositionally biased region" description="Polar residues" evidence="1">
    <location>
        <begin position="2619"/>
        <end position="2632"/>
    </location>
</feature>
<feature type="compositionally biased region" description="Acidic residues" evidence="1">
    <location>
        <begin position="1783"/>
        <end position="1798"/>
    </location>
</feature>
<name>A0A9D4NZ80_DERFA</name>
<feature type="region of interest" description="Disordered" evidence="1">
    <location>
        <begin position="1369"/>
        <end position="1396"/>
    </location>
</feature>
<dbReference type="InterPro" id="IPR032715">
    <property type="entry name" value="NCOA6_TRADD-N"/>
</dbReference>
<feature type="compositionally biased region" description="Polar residues" evidence="1">
    <location>
        <begin position="1834"/>
        <end position="1851"/>
    </location>
</feature>
<feature type="region of interest" description="Disordered" evidence="1">
    <location>
        <begin position="2707"/>
        <end position="2735"/>
    </location>
</feature>
<feature type="compositionally biased region" description="Low complexity" evidence="1">
    <location>
        <begin position="452"/>
        <end position="469"/>
    </location>
</feature>
<feature type="region of interest" description="Disordered" evidence="1">
    <location>
        <begin position="2926"/>
        <end position="2966"/>
    </location>
</feature>
<feature type="compositionally biased region" description="Low complexity" evidence="1">
    <location>
        <begin position="1377"/>
        <end position="1396"/>
    </location>
</feature>
<feature type="compositionally biased region" description="Polar residues" evidence="1">
    <location>
        <begin position="1074"/>
        <end position="1092"/>
    </location>
</feature>
<feature type="compositionally biased region" description="Low complexity" evidence="1">
    <location>
        <begin position="2057"/>
        <end position="2078"/>
    </location>
</feature>
<feature type="compositionally biased region" description="Polar residues" evidence="1">
    <location>
        <begin position="2288"/>
        <end position="2310"/>
    </location>
</feature>
<proteinExistence type="predicted"/>
<feature type="compositionally biased region" description="Low complexity" evidence="1">
    <location>
        <begin position="1863"/>
        <end position="1875"/>
    </location>
</feature>
<feature type="compositionally biased region" description="Basic and acidic residues" evidence="1">
    <location>
        <begin position="2311"/>
        <end position="2328"/>
    </location>
</feature>
<dbReference type="OrthoDB" id="5967287at2759"/>
<evidence type="ECO:0000256" key="1">
    <source>
        <dbReference type="SAM" id="MobiDB-lite"/>
    </source>
</evidence>
<feature type="compositionally biased region" description="Low complexity" evidence="1">
    <location>
        <begin position="1002"/>
        <end position="1020"/>
    </location>
</feature>